<reference evidence="1" key="2">
    <citation type="submission" date="2023-03" db="EMBL/GenBank/DDBJ databases">
        <authorList>
            <person name="Inwood S.N."/>
            <person name="Skelly J.G."/>
            <person name="Guhlin J."/>
            <person name="Harrop T.W.R."/>
            <person name="Goldson S.G."/>
            <person name="Dearden P.K."/>
        </authorList>
    </citation>
    <scope>NUCLEOTIDE SEQUENCE</scope>
    <source>
        <strain evidence="1">Irish</strain>
        <tissue evidence="1">Whole body</tissue>
    </source>
</reference>
<proteinExistence type="predicted"/>
<protein>
    <submittedName>
        <fullName evidence="1">Uncharacterized protein</fullName>
    </submittedName>
</protein>
<sequence length="98" mass="11710">MHLVHHDQFKVSESGGNYDYNMAQKFHTFTQAIWQYPEKILDYINEDNVIRFVQTSAFITSWITQYTSVRNSYSNTKRDLKAKNHAILLQNEQVFKYN</sequence>
<keyword evidence="2" id="KW-1185">Reference proteome</keyword>
<name>A0AA39KTG3_9HYME</name>
<gene>
    <name evidence="1" type="ORF">PV328_006234</name>
</gene>
<dbReference type="EMBL" id="JAQQBS010000002">
    <property type="protein sequence ID" value="KAK0172976.1"/>
    <property type="molecule type" value="Genomic_DNA"/>
</dbReference>
<dbReference type="AlphaFoldDB" id="A0AA39KTG3"/>
<evidence type="ECO:0000313" key="2">
    <source>
        <dbReference type="Proteomes" id="UP001168990"/>
    </source>
</evidence>
<reference evidence="1" key="1">
    <citation type="journal article" date="2023" name="bioRxiv">
        <title>Scaffold-level genome assemblies of two parasitoid biocontrol wasps reveal the parthenogenesis mechanism and an associated novel virus.</title>
        <authorList>
            <person name="Inwood S."/>
            <person name="Skelly J."/>
            <person name="Guhlin J."/>
            <person name="Harrop T."/>
            <person name="Goldson S."/>
            <person name="Dearden P."/>
        </authorList>
    </citation>
    <scope>NUCLEOTIDE SEQUENCE</scope>
    <source>
        <strain evidence="1">Irish</strain>
        <tissue evidence="1">Whole body</tissue>
    </source>
</reference>
<organism evidence="1 2">
    <name type="scientific">Microctonus aethiopoides</name>
    <dbReference type="NCBI Taxonomy" id="144406"/>
    <lineage>
        <taxon>Eukaryota</taxon>
        <taxon>Metazoa</taxon>
        <taxon>Ecdysozoa</taxon>
        <taxon>Arthropoda</taxon>
        <taxon>Hexapoda</taxon>
        <taxon>Insecta</taxon>
        <taxon>Pterygota</taxon>
        <taxon>Neoptera</taxon>
        <taxon>Endopterygota</taxon>
        <taxon>Hymenoptera</taxon>
        <taxon>Apocrita</taxon>
        <taxon>Ichneumonoidea</taxon>
        <taxon>Braconidae</taxon>
        <taxon>Euphorinae</taxon>
        <taxon>Microctonus</taxon>
    </lineage>
</organism>
<evidence type="ECO:0000313" key="1">
    <source>
        <dbReference type="EMBL" id="KAK0172976.1"/>
    </source>
</evidence>
<comment type="caution">
    <text evidence="1">The sequence shown here is derived from an EMBL/GenBank/DDBJ whole genome shotgun (WGS) entry which is preliminary data.</text>
</comment>
<accession>A0AA39KTG3</accession>
<dbReference type="Proteomes" id="UP001168990">
    <property type="component" value="Unassembled WGS sequence"/>
</dbReference>